<reference evidence="2 3" key="2">
    <citation type="submission" date="2024-05" db="EMBL/GenBank/DDBJ databases">
        <authorList>
            <person name="Chen Y."/>
            <person name="Shah S."/>
            <person name="Dougan E. K."/>
            <person name="Thang M."/>
            <person name="Chan C."/>
        </authorList>
    </citation>
    <scope>NUCLEOTIDE SEQUENCE [LARGE SCALE GENOMIC DNA]</scope>
</reference>
<dbReference type="EMBL" id="CAMXCT010000858">
    <property type="protein sequence ID" value="CAI3984081.1"/>
    <property type="molecule type" value="Genomic_DNA"/>
</dbReference>
<proteinExistence type="predicted"/>
<organism evidence="1">
    <name type="scientific">Cladocopium goreaui</name>
    <dbReference type="NCBI Taxonomy" id="2562237"/>
    <lineage>
        <taxon>Eukaryota</taxon>
        <taxon>Sar</taxon>
        <taxon>Alveolata</taxon>
        <taxon>Dinophyceae</taxon>
        <taxon>Suessiales</taxon>
        <taxon>Symbiodiniaceae</taxon>
        <taxon>Cladocopium</taxon>
    </lineage>
</organism>
<keyword evidence="3" id="KW-1185">Reference proteome</keyword>
<sequence length="428" mass="48456">MSSWLRAESLVEQQHFCLRVLKDIARCSPQNSLGNSLRNLRKGGGFSGKSSYTLVDEDWACPDEKEPWLVAAVVLPLLTACLCASLGICCYRAKLRQLRGAEAEPQVPNPLAMLPPLAWSVKPLIFSWNSRMTAEWPRGKVQKLSVSETAFELSGRQFQFRPGQVRHFTWEDGTVQTVQSIHKNVVWWSTQHPHPAWQRLRWVCTPKCQVENHHDMEITDSEGDGYRCTSCSRLRAPGKHWYCPQHQVHVCPVCAELPPEMPTLGLAAAYLVNIFPPLARSATADENPNFYDICPTLAHGSAGMGYNRTCPRDGRPNCSIVDALEDAHSGKVTHFVSWCWAYSLNNVVSAFERWLQKSNEDPQNVFLWMCFFCNNQYRIQEEATQTGSDELREIFESHLVEAGHMLVLLDTIVSGPYLMMDVPDCETE</sequence>
<gene>
    <name evidence="1" type="ORF">C1SCF055_LOCUS11637</name>
</gene>
<accession>A0A9P1FQ50</accession>
<dbReference type="AlphaFoldDB" id="A0A9P1FQ50"/>
<dbReference type="EMBL" id="CAMXCT030000858">
    <property type="protein sequence ID" value="CAL4771393.1"/>
    <property type="molecule type" value="Genomic_DNA"/>
</dbReference>
<evidence type="ECO:0000313" key="1">
    <source>
        <dbReference type="EMBL" id="CAI3984081.1"/>
    </source>
</evidence>
<comment type="caution">
    <text evidence="1">The sequence shown here is derived from an EMBL/GenBank/DDBJ whole genome shotgun (WGS) entry which is preliminary data.</text>
</comment>
<dbReference type="Proteomes" id="UP001152797">
    <property type="component" value="Unassembled WGS sequence"/>
</dbReference>
<dbReference type="OrthoDB" id="406239at2759"/>
<protein>
    <submittedName>
        <fullName evidence="2">TIR domain-containing protein</fullName>
    </submittedName>
</protein>
<evidence type="ECO:0000313" key="2">
    <source>
        <dbReference type="EMBL" id="CAL4771393.1"/>
    </source>
</evidence>
<evidence type="ECO:0000313" key="3">
    <source>
        <dbReference type="Proteomes" id="UP001152797"/>
    </source>
</evidence>
<dbReference type="EMBL" id="CAMXCT020000858">
    <property type="protein sequence ID" value="CAL1137456.1"/>
    <property type="molecule type" value="Genomic_DNA"/>
</dbReference>
<name>A0A9P1FQ50_9DINO</name>
<reference evidence="1" key="1">
    <citation type="submission" date="2022-10" db="EMBL/GenBank/DDBJ databases">
        <authorList>
            <person name="Chen Y."/>
            <person name="Dougan E. K."/>
            <person name="Chan C."/>
            <person name="Rhodes N."/>
            <person name="Thang M."/>
        </authorList>
    </citation>
    <scope>NUCLEOTIDE SEQUENCE</scope>
</reference>